<protein>
    <submittedName>
        <fullName evidence="9">Putative ABC transport system permease protein</fullName>
    </submittedName>
</protein>
<feature type="domain" description="MacB-like periplasmic core" evidence="8">
    <location>
        <begin position="20"/>
        <end position="244"/>
    </location>
</feature>
<dbReference type="InterPro" id="IPR050250">
    <property type="entry name" value="Macrolide_Exporter_MacB"/>
</dbReference>
<feature type="transmembrane region" description="Helical" evidence="6">
    <location>
        <begin position="682"/>
        <end position="708"/>
    </location>
</feature>
<evidence type="ECO:0000313" key="9">
    <source>
        <dbReference type="EMBL" id="SDK86024.1"/>
    </source>
</evidence>
<dbReference type="GO" id="GO:0022857">
    <property type="term" value="F:transmembrane transporter activity"/>
    <property type="evidence" value="ECO:0007669"/>
    <property type="project" value="TreeGrafter"/>
</dbReference>
<evidence type="ECO:0000259" key="8">
    <source>
        <dbReference type="Pfam" id="PF12704"/>
    </source>
</evidence>
<keyword evidence="5 6" id="KW-0472">Membrane</keyword>
<feature type="transmembrane region" description="Helical" evidence="6">
    <location>
        <begin position="769"/>
        <end position="789"/>
    </location>
</feature>
<keyword evidence="2" id="KW-1003">Cell membrane</keyword>
<dbReference type="PANTHER" id="PTHR30572">
    <property type="entry name" value="MEMBRANE COMPONENT OF TRANSPORTER-RELATED"/>
    <property type="match status" value="1"/>
</dbReference>
<dbReference type="EMBL" id="FNFO01000003">
    <property type="protein sequence ID" value="SDK86024.1"/>
    <property type="molecule type" value="Genomic_DNA"/>
</dbReference>
<proteinExistence type="predicted"/>
<comment type="subcellular location">
    <subcellularLocation>
        <location evidence="1">Cell membrane</location>
        <topology evidence="1">Multi-pass membrane protein</topology>
    </subcellularLocation>
</comment>
<reference evidence="9 10" key="1">
    <citation type="submission" date="2016-10" db="EMBL/GenBank/DDBJ databases">
        <authorList>
            <person name="de Groot N.N."/>
        </authorList>
    </citation>
    <scope>NUCLEOTIDE SEQUENCE [LARGE SCALE GENOMIC DNA]</scope>
    <source>
        <strain evidence="9 10">DSM 25186</strain>
    </source>
</reference>
<sequence>MTRNYLLIAWRNLKKNKVFSLINIAGLAVGMAACLLILQYVSFELSYDAFHENADQVYRVTVSGYKNGQLDVQVPKVFSAAGPALKKDFPEVAEYARLWPINGTLALTHDAIVFNERRVFFADPSVLRLFTFRVQPGATGHLLEQPSTGLLSASAARRYFGEEDPVGKTLVAQEGTHTLPFTVQGVFDDLSENSHLQVDFLFSHATLPSIMGETGADHDWESALFYTYLLLQPGTDPDQLAAKFPAFVERYVHMPQLQIAFALQPLRDIYLYSDMVQEIRVNGNGNAVYLLLAIALFLMLIAWMNYVNLSTARALERAQEIGVRKVAGASRTQLVQQFVLESVLLNALSMVLALTLFQLLQPYFAQLTGKPLRGLPFPVELLVIAFFGLGTVGAALYPAWVLSSFRPMAVLKGKIYHRGRGYRLRQGLVVFQFTTSLLLIAGTFVVARQLHFMRHQPLGMDLNQLLVLTTPDVVDTAYATQAQRFKDELENHAAFSSVVYTTSIPAKPDNIIHGGLRKAGTPATEGVQFYNVGIDQSFVDAFALQLLAGRNFSPQLDPPHETALLNEEAARAIGFQHPEEAVGQTIASNSWSLITVVGVVKNFHQQSLKSSHKPMVLYYGPDPTDQIGYFAIKMRTDGRPHTVQENIDQLEAAWQNAFPGNPFDYFFLDDYFDAQYRADQRFGWVFGVFTVLAIGIACLGLWGLSLLATSQRAKEMSVRKILGAPFSTLLLLLTKDFAKLLLLANLVAWPLAYWGIRTWLANYPFRIDISLGLFLVPSLLVFFIALLTVSVQTVKTALVNPADSLRSE</sequence>
<dbReference type="PANTHER" id="PTHR30572:SF18">
    <property type="entry name" value="ABC-TYPE MACROLIDE FAMILY EXPORT SYSTEM PERMEASE COMPONENT 2"/>
    <property type="match status" value="1"/>
</dbReference>
<accession>A0A1G9FCA4</accession>
<keyword evidence="3 6" id="KW-0812">Transmembrane</keyword>
<organism evidence="9 10">
    <name type="scientific">Catalinimonas alkaloidigena</name>
    <dbReference type="NCBI Taxonomy" id="1075417"/>
    <lineage>
        <taxon>Bacteria</taxon>
        <taxon>Pseudomonadati</taxon>
        <taxon>Bacteroidota</taxon>
        <taxon>Cytophagia</taxon>
        <taxon>Cytophagales</taxon>
        <taxon>Catalimonadaceae</taxon>
        <taxon>Catalinimonas</taxon>
    </lineage>
</organism>
<feature type="transmembrane region" description="Helical" evidence="6">
    <location>
        <begin position="21"/>
        <end position="41"/>
    </location>
</feature>
<gene>
    <name evidence="9" type="ORF">SAMN05421823_103737</name>
</gene>
<feature type="transmembrane region" description="Helical" evidence="6">
    <location>
        <begin position="338"/>
        <end position="361"/>
    </location>
</feature>
<feature type="transmembrane region" description="Helical" evidence="6">
    <location>
        <begin position="426"/>
        <end position="447"/>
    </location>
</feature>
<feature type="transmembrane region" description="Helical" evidence="6">
    <location>
        <begin position="729"/>
        <end position="749"/>
    </location>
</feature>
<dbReference type="GO" id="GO:0005886">
    <property type="term" value="C:plasma membrane"/>
    <property type="evidence" value="ECO:0007669"/>
    <property type="project" value="UniProtKB-SubCell"/>
</dbReference>
<evidence type="ECO:0000259" key="7">
    <source>
        <dbReference type="Pfam" id="PF02687"/>
    </source>
</evidence>
<keyword evidence="4 6" id="KW-1133">Transmembrane helix</keyword>
<dbReference type="AlphaFoldDB" id="A0A1G9FCA4"/>
<keyword evidence="10" id="KW-1185">Reference proteome</keyword>
<dbReference type="OrthoDB" id="5933722at2"/>
<dbReference type="InterPro" id="IPR025857">
    <property type="entry name" value="MacB_PCD"/>
</dbReference>
<evidence type="ECO:0000256" key="5">
    <source>
        <dbReference type="ARBA" id="ARBA00023136"/>
    </source>
</evidence>
<dbReference type="Pfam" id="PF02687">
    <property type="entry name" value="FtsX"/>
    <property type="match status" value="2"/>
</dbReference>
<dbReference type="InterPro" id="IPR003838">
    <property type="entry name" value="ABC3_permease_C"/>
</dbReference>
<dbReference type="STRING" id="1075417.SAMN05421823_103737"/>
<dbReference type="Proteomes" id="UP000198510">
    <property type="component" value="Unassembled WGS sequence"/>
</dbReference>
<feature type="domain" description="MacB-like periplasmic core" evidence="8">
    <location>
        <begin position="530"/>
        <end position="648"/>
    </location>
</feature>
<feature type="transmembrane region" description="Helical" evidence="6">
    <location>
        <begin position="381"/>
        <end position="405"/>
    </location>
</feature>
<feature type="domain" description="ABC3 transporter permease C-terminal" evidence="7">
    <location>
        <begin position="688"/>
        <end position="792"/>
    </location>
</feature>
<dbReference type="Pfam" id="PF12704">
    <property type="entry name" value="MacB_PCD"/>
    <property type="match status" value="2"/>
</dbReference>
<evidence type="ECO:0000256" key="6">
    <source>
        <dbReference type="SAM" id="Phobius"/>
    </source>
</evidence>
<evidence type="ECO:0000313" key="10">
    <source>
        <dbReference type="Proteomes" id="UP000198510"/>
    </source>
</evidence>
<feature type="domain" description="ABC3 transporter permease C-terminal" evidence="7">
    <location>
        <begin position="293"/>
        <end position="401"/>
    </location>
</feature>
<dbReference type="PROSITE" id="PS51257">
    <property type="entry name" value="PROKAR_LIPOPROTEIN"/>
    <property type="match status" value="1"/>
</dbReference>
<evidence type="ECO:0000256" key="3">
    <source>
        <dbReference type="ARBA" id="ARBA00022692"/>
    </source>
</evidence>
<evidence type="ECO:0000256" key="1">
    <source>
        <dbReference type="ARBA" id="ARBA00004651"/>
    </source>
</evidence>
<evidence type="ECO:0000256" key="2">
    <source>
        <dbReference type="ARBA" id="ARBA00022475"/>
    </source>
</evidence>
<dbReference type="RefSeq" id="WP_089681722.1">
    <property type="nucleotide sequence ID" value="NZ_FNFO01000003.1"/>
</dbReference>
<feature type="transmembrane region" description="Helical" evidence="6">
    <location>
        <begin position="287"/>
        <end position="307"/>
    </location>
</feature>
<evidence type="ECO:0000256" key="4">
    <source>
        <dbReference type="ARBA" id="ARBA00022989"/>
    </source>
</evidence>
<name>A0A1G9FCA4_9BACT</name>